<keyword evidence="4" id="KW-1185">Reference proteome</keyword>
<name>A0ABW4JZC1_9HYPH</name>
<organism evidence="3 4">
    <name type="scientific">Roseibium aestuarii</name>
    <dbReference type="NCBI Taxonomy" id="2600299"/>
    <lineage>
        <taxon>Bacteria</taxon>
        <taxon>Pseudomonadati</taxon>
        <taxon>Pseudomonadota</taxon>
        <taxon>Alphaproteobacteria</taxon>
        <taxon>Hyphomicrobiales</taxon>
        <taxon>Stappiaceae</taxon>
        <taxon>Roseibium</taxon>
    </lineage>
</organism>
<keyword evidence="1" id="KW-0812">Transmembrane</keyword>
<keyword evidence="1" id="KW-1133">Transmembrane helix</keyword>
<dbReference type="Proteomes" id="UP001597327">
    <property type="component" value="Unassembled WGS sequence"/>
</dbReference>
<accession>A0ABW4JZC1</accession>
<feature type="chain" id="PRO_5047462655" description="Protein NnrT" evidence="2">
    <location>
        <begin position="25"/>
        <end position="64"/>
    </location>
</feature>
<keyword evidence="2" id="KW-0732">Signal</keyword>
<dbReference type="RefSeq" id="WP_149893588.1">
    <property type="nucleotide sequence ID" value="NZ_JBHUFA010000015.1"/>
</dbReference>
<proteinExistence type="predicted"/>
<evidence type="ECO:0008006" key="5">
    <source>
        <dbReference type="Google" id="ProtNLM"/>
    </source>
</evidence>
<reference evidence="4" key="1">
    <citation type="journal article" date="2019" name="Int. J. Syst. Evol. Microbiol.">
        <title>The Global Catalogue of Microorganisms (GCM) 10K type strain sequencing project: providing services to taxonomists for standard genome sequencing and annotation.</title>
        <authorList>
            <consortium name="The Broad Institute Genomics Platform"/>
            <consortium name="The Broad Institute Genome Sequencing Center for Infectious Disease"/>
            <person name="Wu L."/>
            <person name="Ma J."/>
        </authorList>
    </citation>
    <scope>NUCLEOTIDE SEQUENCE [LARGE SCALE GENOMIC DNA]</scope>
    <source>
        <strain evidence="4">JCM 3369</strain>
    </source>
</reference>
<comment type="caution">
    <text evidence="3">The sequence shown here is derived from an EMBL/GenBank/DDBJ whole genome shotgun (WGS) entry which is preliminary data.</text>
</comment>
<evidence type="ECO:0000256" key="1">
    <source>
        <dbReference type="SAM" id="Phobius"/>
    </source>
</evidence>
<keyword evidence="1" id="KW-0472">Membrane</keyword>
<evidence type="ECO:0000313" key="4">
    <source>
        <dbReference type="Proteomes" id="UP001597327"/>
    </source>
</evidence>
<feature type="transmembrane region" description="Helical" evidence="1">
    <location>
        <begin position="42"/>
        <end position="61"/>
    </location>
</feature>
<evidence type="ECO:0000256" key="2">
    <source>
        <dbReference type="SAM" id="SignalP"/>
    </source>
</evidence>
<sequence>MKAVPLGAAVLALTALLPTRAALAAAFSRPVPNAQTGTAEMWFLAASLGLVLALLAVHWLVARR</sequence>
<feature type="signal peptide" evidence="2">
    <location>
        <begin position="1"/>
        <end position="24"/>
    </location>
</feature>
<protein>
    <recommendedName>
        <fullName evidence="5">Protein NnrT</fullName>
    </recommendedName>
</protein>
<dbReference type="EMBL" id="JBHUFA010000015">
    <property type="protein sequence ID" value="MFD1697345.1"/>
    <property type="molecule type" value="Genomic_DNA"/>
</dbReference>
<gene>
    <name evidence="3" type="ORF">ACFSC7_17655</name>
</gene>
<evidence type="ECO:0000313" key="3">
    <source>
        <dbReference type="EMBL" id="MFD1697345.1"/>
    </source>
</evidence>